<name>A0ABP5QNN9_9ACTN</name>
<evidence type="ECO:0008006" key="4">
    <source>
        <dbReference type="Google" id="ProtNLM"/>
    </source>
</evidence>
<proteinExistence type="predicted"/>
<evidence type="ECO:0000256" key="1">
    <source>
        <dbReference type="SAM" id="MobiDB-lite"/>
    </source>
</evidence>
<gene>
    <name evidence="2" type="ORF">GCM10010430_23270</name>
</gene>
<accession>A0ABP5QNN9</accession>
<keyword evidence="3" id="KW-1185">Reference proteome</keyword>
<protein>
    <recommendedName>
        <fullName evidence="4">Secreted protein</fullName>
    </recommendedName>
</protein>
<feature type="region of interest" description="Disordered" evidence="1">
    <location>
        <begin position="45"/>
        <end position="65"/>
    </location>
</feature>
<dbReference type="EMBL" id="BAAATR010000008">
    <property type="protein sequence ID" value="GAA2241133.1"/>
    <property type="molecule type" value="Genomic_DNA"/>
</dbReference>
<comment type="caution">
    <text evidence="2">The sequence shown here is derived from an EMBL/GenBank/DDBJ whole genome shotgun (WGS) entry which is preliminary data.</text>
</comment>
<evidence type="ECO:0000313" key="2">
    <source>
        <dbReference type="EMBL" id="GAA2241133.1"/>
    </source>
</evidence>
<sequence>MLGSFIGGIVIGLLLAAGSVAGFVVGTKRVSRPEGHAAADGDFATAVQPSAPDPVKAPAPVRQGRRATSGLAEELRLEIDALSVDLDLVLANPLTADADPAELAARRKAEAALKAAVRVRDDAGASGRQQSIASILQQGRSSLDELMVRRQELRDAEAVIGEFRDQLAALPVDTGAATPDPAVLAEYRKAEAALERAVEAARGLERERLKRVLGAVGTGRVAVLRLEALLAGRPVPLELITPEELAKSEWDLRPGLTPDRFYYEGRGPAEIVIDRPVPGKAALLDLVCEGADYKKLALITRSGAKTTEERFFSDSDPYRGRELVPAERTHVRIETEPKCQWSLRFRPLRDARPLTGSLRGQGPEVLLCPESGSLRLTAHLRQPGENGEVRFVDESDVEGGVEIDWSGDAGRMVAHGLGTFRRTESVDGPGLLVVRTPGTWELKLARS</sequence>
<organism evidence="2 3">
    <name type="scientific">Kitasatospora cystarginea</name>
    <dbReference type="NCBI Taxonomy" id="58350"/>
    <lineage>
        <taxon>Bacteria</taxon>
        <taxon>Bacillati</taxon>
        <taxon>Actinomycetota</taxon>
        <taxon>Actinomycetes</taxon>
        <taxon>Kitasatosporales</taxon>
        <taxon>Streptomycetaceae</taxon>
        <taxon>Kitasatospora</taxon>
    </lineage>
</organism>
<evidence type="ECO:0000313" key="3">
    <source>
        <dbReference type="Proteomes" id="UP001500305"/>
    </source>
</evidence>
<dbReference type="Proteomes" id="UP001500305">
    <property type="component" value="Unassembled WGS sequence"/>
</dbReference>
<reference evidence="3" key="1">
    <citation type="journal article" date="2019" name="Int. J. Syst. Evol. Microbiol.">
        <title>The Global Catalogue of Microorganisms (GCM) 10K type strain sequencing project: providing services to taxonomists for standard genome sequencing and annotation.</title>
        <authorList>
            <consortium name="The Broad Institute Genomics Platform"/>
            <consortium name="The Broad Institute Genome Sequencing Center for Infectious Disease"/>
            <person name="Wu L."/>
            <person name="Ma J."/>
        </authorList>
    </citation>
    <scope>NUCLEOTIDE SEQUENCE [LARGE SCALE GENOMIC DNA]</scope>
    <source>
        <strain evidence="3">JCM 7356</strain>
    </source>
</reference>